<organism evidence="4 5">
    <name type="scientific">Persicirhabdus sediminis</name>
    <dbReference type="NCBI Taxonomy" id="454144"/>
    <lineage>
        <taxon>Bacteria</taxon>
        <taxon>Pseudomonadati</taxon>
        <taxon>Verrucomicrobiota</taxon>
        <taxon>Verrucomicrobiia</taxon>
        <taxon>Verrucomicrobiales</taxon>
        <taxon>Verrucomicrobiaceae</taxon>
        <taxon>Persicirhabdus</taxon>
    </lineage>
</organism>
<keyword evidence="5" id="KW-1185">Reference proteome</keyword>
<gene>
    <name evidence="4" type="ORF">JIN82_01960</name>
</gene>
<keyword evidence="2" id="KW-0378">Hydrolase</keyword>
<accession>A0A8J7SHK8</accession>
<dbReference type="GO" id="GO:0046872">
    <property type="term" value="F:metal ion binding"/>
    <property type="evidence" value="ECO:0007669"/>
    <property type="project" value="UniProtKB-KW"/>
</dbReference>
<name>A0A8J7SHK8_9BACT</name>
<dbReference type="InterPro" id="IPR051158">
    <property type="entry name" value="Metallophosphoesterase_sf"/>
</dbReference>
<evidence type="ECO:0000256" key="2">
    <source>
        <dbReference type="ARBA" id="ARBA00022801"/>
    </source>
</evidence>
<dbReference type="InterPro" id="IPR029052">
    <property type="entry name" value="Metallo-depent_PP-like"/>
</dbReference>
<evidence type="ECO:0000313" key="4">
    <source>
        <dbReference type="EMBL" id="MBK1789914.1"/>
    </source>
</evidence>
<proteinExistence type="predicted"/>
<dbReference type="InterPro" id="IPR004843">
    <property type="entry name" value="Calcineurin-like_PHP"/>
</dbReference>
<dbReference type="InterPro" id="IPR006311">
    <property type="entry name" value="TAT_signal"/>
</dbReference>
<dbReference type="Pfam" id="PF00149">
    <property type="entry name" value="Metallophos"/>
    <property type="match status" value="1"/>
</dbReference>
<dbReference type="GO" id="GO:0009245">
    <property type="term" value="P:lipid A biosynthetic process"/>
    <property type="evidence" value="ECO:0007669"/>
    <property type="project" value="TreeGrafter"/>
</dbReference>
<dbReference type="RefSeq" id="WP_200309950.1">
    <property type="nucleotide sequence ID" value="NZ_JAENIM010000009.1"/>
</dbReference>
<evidence type="ECO:0000259" key="3">
    <source>
        <dbReference type="Pfam" id="PF00149"/>
    </source>
</evidence>
<dbReference type="CDD" id="cd07385">
    <property type="entry name" value="MPP_YkuE_C"/>
    <property type="match status" value="1"/>
</dbReference>
<dbReference type="AlphaFoldDB" id="A0A8J7SHK8"/>
<dbReference type="PROSITE" id="PS51318">
    <property type="entry name" value="TAT"/>
    <property type="match status" value="1"/>
</dbReference>
<dbReference type="PANTHER" id="PTHR31302">
    <property type="entry name" value="TRANSMEMBRANE PROTEIN WITH METALLOPHOSPHOESTERASE DOMAIN-RELATED"/>
    <property type="match status" value="1"/>
</dbReference>
<keyword evidence="1" id="KW-0479">Metal-binding</keyword>
<comment type="caution">
    <text evidence="4">The sequence shown here is derived from an EMBL/GenBank/DDBJ whole genome shotgun (WGS) entry which is preliminary data.</text>
</comment>
<protein>
    <submittedName>
        <fullName evidence="4">Metallophosphoesterase</fullName>
    </submittedName>
</protein>
<dbReference type="Proteomes" id="UP000624703">
    <property type="component" value="Unassembled WGS sequence"/>
</dbReference>
<dbReference type="EMBL" id="JAENIM010000009">
    <property type="protein sequence ID" value="MBK1789914.1"/>
    <property type="molecule type" value="Genomic_DNA"/>
</dbReference>
<dbReference type="PANTHER" id="PTHR31302:SF31">
    <property type="entry name" value="PHOSPHODIESTERASE YAEI"/>
    <property type="match status" value="1"/>
</dbReference>
<reference evidence="4" key="1">
    <citation type="submission" date="2021-01" db="EMBL/GenBank/DDBJ databases">
        <title>Modified the classification status of verrucomicrobia.</title>
        <authorList>
            <person name="Feng X."/>
        </authorList>
    </citation>
    <scope>NUCLEOTIDE SEQUENCE</scope>
    <source>
        <strain evidence="4">_KCTC 22039</strain>
    </source>
</reference>
<feature type="domain" description="Calcineurin-like phosphoesterase" evidence="3">
    <location>
        <begin position="64"/>
        <end position="225"/>
    </location>
</feature>
<dbReference type="GO" id="GO:0008758">
    <property type="term" value="F:UDP-2,3-diacylglucosamine hydrolase activity"/>
    <property type="evidence" value="ECO:0007669"/>
    <property type="project" value="TreeGrafter"/>
</dbReference>
<evidence type="ECO:0000256" key="1">
    <source>
        <dbReference type="ARBA" id="ARBA00022723"/>
    </source>
</evidence>
<dbReference type="SUPFAM" id="SSF56300">
    <property type="entry name" value="Metallo-dependent phosphatases"/>
    <property type="match status" value="1"/>
</dbReference>
<dbReference type="Gene3D" id="3.60.21.10">
    <property type="match status" value="1"/>
</dbReference>
<evidence type="ECO:0000313" key="5">
    <source>
        <dbReference type="Proteomes" id="UP000624703"/>
    </source>
</evidence>
<dbReference type="GO" id="GO:0016020">
    <property type="term" value="C:membrane"/>
    <property type="evidence" value="ECO:0007669"/>
    <property type="project" value="GOC"/>
</dbReference>
<sequence>MSQPPSAPPARRFSRRKFLGLSALTGVGSIAGVSAYAHLLEPEQLSITEKDIQLPNLPDDLDGIRIAQLTDFHYKPEDHKVLADAVASINQITPDIIFLTGDYVDEPSNLAELVSHFEKLHAPYGIYACIGNHDHWKGAPRVLGKALRSVGVRILVNEGTVRRIRDTPVYILATDSIWAGKPDLDKCYANHNGEPVIALVHEPDYFDEFTSKYPLDLQLSGHTHGGQCRIPLVDVAPFSVPYGRNYVYGEFPHPTQQNARLFVSRGLGTTAIRVRFACPPELAVLTLRKS</sequence>